<dbReference type="GO" id="GO:0007166">
    <property type="term" value="P:cell surface receptor signaling pathway"/>
    <property type="evidence" value="ECO:0007669"/>
    <property type="project" value="TreeGrafter"/>
</dbReference>
<feature type="transmembrane region" description="Helical" evidence="1">
    <location>
        <begin position="13"/>
        <end position="34"/>
    </location>
</feature>
<reference evidence="2 3" key="1">
    <citation type="submission" date="2019-09" db="EMBL/GenBank/DDBJ databases">
        <title>Bird 10,000 Genomes (B10K) Project - Family phase.</title>
        <authorList>
            <person name="Zhang G."/>
        </authorList>
    </citation>
    <scope>NUCLEOTIDE SEQUENCE [LARGE SCALE GENOMIC DNA]</scope>
    <source>
        <strain evidence="2">B10K-LSUMZ-16893</strain>
    </source>
</reference>
<evidence type="ECO:0000256" key="1">
    <source>
        <dbReference type="SAM" id="Phobius"/>
    </source>
</evidence>
<evidence type="ECO:0000313" key="2">
    <source>
        <dbReference type="EMBL" id="NXA43371.1"/>
    </source>
</evidence>
<comment type="caution">
    <text evidence="2">The sequence shown here is derived from an EMBL/GenBank/DDBJ whole genome shotgun (WGS) entry which is preliminary data.</text>
</comment>
<dbReference type="GO" id="GO:0042105">
    <property type="term" value="C:alpha-beta T cell receptor complex"/>
    <property type="evidence" value="ECO:0007669"/>
    <property type="project" value="TreeGrafter"/>
</dbReference>
<feature type="non-terminal residue" evidence="2">
    <location>
        <position position="59"/>
    </location>
</feature>
<protein>
    <submittedName>
        <fullName evidence="2">CD3D protein</fullName>
    </submittedName>
</protein>
<dbReference type="PANTHER" id="PTHR10570">
    <property type="entry name" value="T-CELL SURFACE GLYCOPROTEIN CD3 GAMMA CHAIN / DELTA CHAIN"/>
    <property type="match status" value="1"/>
</dbReference>
<dbReference type="Gene3D" id="1.10.287.770">
    <property type="entry name" value="YojJ-like"/>
    <property type="match status" value="1"/>
</dbReference>
<dbReference type="GO" id="GO:0045059">
    <property type="term" value="P:positive thymic T cell selection"/>
    <property type="evidence" value="ECO:0007669"/>
    <property type="project" value="TreeGrafter"/>
</dbReference>
<dbReference type="AlphaFoldDB" id="A0A7K7VRX1"/>
<gene>
    <name evidence="2" type="primary">Cd3d</name>
    <name evidence="2" type="ORF">EUDELE_R13995</name>
</gene>
<keyword evidence="3" id="KW-1185">Reference proteome</keyword>
<dbReference type="OrthoDB" id="8941324at2759"/>
<keyword evidence="1" id="KW-0472">Membrane</keyword>
<keyword evidence="1" id="KW-1133">Transmembrane helix</keyword>
<keyword evidence="1" id="KW-0812">Transmembrane</keyword>
<dbReference type="PANTHER" id="PTHR10570:SF8">
    <property type="entry name" value="T-CELL SURFACE GLYCOPROTEIN CD3 GAMMA CHAIN"/>
    <property type="match status" value="1"/>
</dbReference>
<dbReference type="Proteomes" id="UP000533954">
    <property type="component" value="Unassembled WGS sequence"/>
</dbReference>
<proteinExistence type="predicted"/>
<dbReference type="GO" id="GO:0004888">
    <property type="term" value="F:transmembrane signaling receptor activity"/>
    <property type="evidence" value="ECO:0007669"/>
    <property type="project" value="TreeGrafter"/>
</dbReference>
<dbReference type="InterPro" id="IPR015484">
    <property type="entry name" value="CD3_esu/gsu/dsu"/>
</dbReference>
<organism evidence="2 3">
    <name type="scientific">Eudromia elegans</name>
    <name type="common">Elegant crested-tinamou</name>
    <dbReference type="NCBI Taxonomy" id="8805"/>
    <lineage>
        <taxon>Eukaryota</taxon>
        <taxon>Metazoa</taxon>
        <taxon>Chordata</taxon>
        <taxon>Craniata</taxon>
        <taxon>Vertebrata</taxon>
        <taxon>Euteleostomi</taxon>
        <taxon>Archelosauria</taxon>
        <taxon>Archosauria</taxon>
        <taxon>Dinosauria</taxon>
        <taxon>Saurischia</taxon>
        <taxon>Theropoda</taxon>
        <taxon>Coelurosauria</taxon>
        <taxon>Aves</taxon>
        <taxon>Palaeognathae</taxon>
        <taxon>Tinamiformes</taxon>
        <taxon>Tinamidae</taxon>
        <taxon>Eudromia</taxon>
    </lineage>
</organism>
<name>A0A7K7VRX1_EUDEL</name>
<feature type="non-terminal residue" evidence="2">
    <location>
        <position position="1"/>
    </location>
</feature>
<evidence type="ECO:0000313" key="3">
    <source>
        <dbReference type="Proteomes" id="UP000533954"/>
    </source>
</evidence>
<accession>A0A7K7VRX1</accession>
<dbReference type="EMBL" id="VZSX01000274">
    <property type="protein sequence ID" value="NXA43371.1"/>
    <property type="molecule type" value="Genomic_DNA"/>
</dbReference>
<sequence length="59" mass="6281">VCQNCIEVDAATVSGIVVADVVATVFLAIAVYCVSGHDKGRLSRASDRQNLIANDQLYQ</sequence>
<dbReference type="GO" id="GO:0009897">
    <property type="term" value="C:external side of plasma membrane"/>
    <property type="evidence" value="ECO:0007669"/>
    <property type="project" value="TreeGrafter"/>
</dbReference>